<reference evidence="2 3" key="1">
    <citation type="submission" date="2019-09" db="EMBL/GenBank/DDBJ databases">
        <title>Hydrogenophaga aromatica sp. nov., isolated from a para-xylene-degrading enrichment culture.</title>
        <authorList>
            <person name="Tancsics A."/>
            <person name="Banerjee S."/>
        </authorList>
    </citation>
    <scope>NUCLEOTIDE SEQUENCE [LARGE SCALE GENOMIC DNA]</scope>
    <source>
        <strain evidence="2 3">D2P1</strain>
    </source>
</reference>
<evidence type="ECO:0008006" key="4">
    <source>
        <dbReference type="Google" id="ProtNLM"/>
    </source>
</evidence>
<gene>
    <name evidence="2" type="ORF">F3K02_09185</name>
</gene>
<comment type="caution">
    <text evidence="2">The sequence shown here is derived from an EMBL/GenBank/DDBJ whole genome shotgun (WGS) entry which is preliminary data.</text>
</comment>
<dbReference type="Proteomes" id="UP000545507">
    <property type="component" value="Unassembled WGS sequence"/>
</dbReference>
<feature type="transmembrane region" description="Helical" evidence="1">
    <location>
        <begin position="36"/>
        <end position="58"/>
    </location>
</feature>
<accession>A0A7Y8KWV0</accession>
<keyword evidence="1" id="KW-0472">Membrane</keyword>
<evidence type="ECO:0000313" key="3">
    <source>
        <dbReference type="Proteomes" id="UP000545507"/>
    </source>
</evidence>
<proteinExistence type="predicted"/>
<organism evidence="2 3">
    <name type="scientific">Hydrogenophaga aromaticivorans</name>
    <dbReference type="NCBI Taxonomy" id="2610898"/>
    <lineage>
        <taxon>Bacteria</taxon>
        <taxon>Pseudomonadati</taxon>
        <taxon>Pseudomonadota</taxon>
        <taxon>Betaproteobacteria</taxon>
        <taxon>Burkholderiales</taxon>
        <taxon>Comamonadaceae</taxon>
        <taxon>Hydrogenophaga</taxon>
    </lineage>
</organism>
<evidence type="ECO:0000313" key="2">
    <source>
        <dbReference type="EMBL" id="NWF45419.1"/>
    </source>
</evidence>
<keyword evidence="1" id="KW-1133">Transmembrane helix</keyword>
<feature type="transmembrane region" description="Helical" evidence="1">
    <location>
        <begin position="12"/>
        <end position="30"/>
    </location>
</feature>
<name>A0A7Y8KWV0_9BURK</name>
<keyword evidence="3" id="KW-1185">Reference proteome</keyword>
<keyword evidence="1" id="KW-0812">Transmembrane</keyword>
<dbReference type="EMBL" id="VYGV01000006">
    <property type="protein sequence ID" value="NWF45419.1"/>
    <property type="molecule type" value="Genomic_DNA"/>
</dbReference>
<evidence type="ECO:0000256" key="1">
    <source>
        <dbReference type="SAM" id="Phobius"/>
    </source>
</evidence>
<dbReference type="RefSeq" id="WP_177135269.1">
    <property type="nucleotide sequence ID" value="NZ_VYGV01000006.1"/>
</dbReference>
<dbReference type="AlphaFoldDB" id="A0A7Y8KWV0"/>
<protein>
    <recommendedName>
        <fullName evidence="4">Transmembrane Fragile-X-F protein</fullName>
    </recommendedName>
</protein>
<sequence>MSTNSSSSSGVSFLSLLGLLFIGLKLTGFIDWSWWWVLAPFYVGLFLVIAVIAFVIAINK</sequence>